<organism evidence="2 3">
    <name type="scientific">Colletotrichum limetticola</name>
    <dbReference type="NCBI Taxonomy" id="1209924"/>
    <lineage>
        <taxon>Eukaryota</taxon>
        <taxon>Fungi</taxon>
        <taxon>Dikarya</taxon>
        <taxon>Ascomycota</taxon>
        <taxon>Pezizomycotina</taxon>
        <taxon>Sordariomycetes</taxon>
        <taxon>Hypocreomycetidae</taxon>
        <taxon>Glomerellales</taxon>
        <taxon>Glomerellaceae</taxon>
        <taxon>Colletotrichum</taxon>
        <taxon>Colletotrichum acutatum species complex</taxon>
    </lineage>
</organism>
<evidence type="ECO:0000256" key="1">
    <source>
        <dbReference type="SAM" id="MobiDB-lite"/>
    </source>
</evidence>
<feature type="region of interest" description="Disordered" evidence="1">
    <location>
        <begin position="188"/>
        <end position="209"/>
    </location>
</feature>
<gene>
    <name evidence="2" type="ORF">CLIM01_13285</name>
</gene>
<keyword evidence="3" id="KW-1185">Reference proteome</keyword>
<accession>A0ABQ9PCD6</accession>
<evidence type="ECO:0000313" key="3">
    <source>
        <dbReference type="Proteomes" id="UP001169217"/>
    </source>
</evidence>
<evidence type="ECO:0000313" key="2">
    <source>
        <dbReference type="EMBL" id="KAK0369356.1"/>
    </source>
</evidence>
<feature type="compositionally biased region" description="Basic and acidic residues" evidence="1">
    <location>
        <begin position="126"/>
        <end position="137"/>
    </location>
</feature>
<protein>
    <submittedName>
        <fullName evidence="2">Uncharacterized protein</fullName>
    </submittedName>
</protein>
<feature type="compositionally biased region" description="Acidic residues" evidence="1">
    <location>
        <begin position="138"/>
        <end position="147"/>
    </location>
</feature>
<comment type="caution">
    <text evidence="2">The sequence shown here is derived from an EMBL/GenBank/DDBJ whole genome shotgun (WGS) entry which is preliminary data.</text>
</comment>
<feature type="compositionally biased region" description="Low complexity" evidence="1">
    <location>
        <begin position="320"/>
        <end position="331"/>
    </location>
</feature>
<name>A0ABQ9PCD6_9PEZI</name>
<dbReference type="Proteomes" id="UP001169217">
    <property type="component" value="Unassembled WGS sequence"/>
</dbReference>
<proteinExistence type="predicted"/>
<feature type="region of interest" description="Disordered" evidence="1">
    <location>
        <begin position="249"/>
        <end position="331"/>
    </location>
</feature>
<dbReference type="EMBL" id="JARUPT010000667">
    <property type="protein sequence ID" value="KAK0369356.1"/>
    <property type="molecule type" value="Genomic_DNA"/>
</dbReference>
<sequence length="514" mass="57536">MSAPFKWSSIRTYESLFECLGYNTPREQKRIRAKFRKFRDTYPAARSLKCKGFTNSHLAEHLTEIGGLVDAFLNKHAKQLWPSDEHASQHHRLQYPKDETKIRKAIFEVFCRQTYWAGKYSRKRERQTTKAMDHQDFGGEEDDDPSPEDTNRTVKDVSSHVVGGHLETIHVAPVTTAAILHTPCMETSIHGSTKRRAPPVRDAPSAERNRRRLAAYMSRRSFQDDNTNTCHEQENTVVAECPARSSYNQSYDNADSADGPSVSAREVRSGTNSTCSVESSIADEAEPIPDLRASKTTAGEQSPVGEDTTRAMSTDQALAETGPTERTTATTQEESIAEAQAARSYDPVLPVSHGLILGGEGTPIWSGMNNIVQSASEVEFAYGITIHYPVHLRIPWTPRGHLAFKTLSDMENELKTALEEGLTGKTSKEDFAGLKELQIKSWRFDIRGHGAILDFDVKVGREEQFDHMKRKAKQEMQLAIQMSPESRPSFNIEIQIVTSRDSGIRQSGGGSFDW</sequence>
<feature type="compositionally biased region" description="Polar residues" evidence="1">
    <location>
        <begin position="269"/>
        <end position="279"/>
    </location>
</feature>
<feature type="region of interest" description="Disordered" evidence="1">
    <location>
        <begin position="122"/>
        <end position="157"/>
    </location>
</feature>
<reference evidence="2" key="1">
    <citation type="submission" date="2023-04" db="EMBL/GenBank/DDBJ databases">
        <title>Colletotrichum limetticola genome sequence.</title>
        <authorList>
            <person name="Baroncelli R."/>
        </authorList>
    </citation>
    <scope>NUCLEOTIDE SEQUENCE</scope>
    <source>
        <strain evidence="2">KLA-Anderson</strain>
    </source>
</reference>